<dbReference type="InterPro" id="IPR002156">
    <property type="entry name" value="RNaseH_domain"/>
</dbReference>
<dbReference type="PANTHER" id="PTHR47074">
    <property type="entry name" value="BNAC02G40300D PROTEIN"/>
    <property type="match status" value="1"/>
</dbReference>
<dbReference type="AlphaFoldDB" id="A0AAD9U0F6"/>
<evidence type="ECO:0000259" key="1">
    <source>
        <dbReference type="Pfam" id="PF13456"/>
    </source>
</evidence>
<dbReference type="InterPro" id="IPR052929">
    <property type="entry name" value="RNase_H-like_EbsB-rel"/>
</dbReference>
<evidence type="ECO:0000313" key="2">
    <source>
        <dbReference type="EMBL" id="KAK2645624.1"/>
    </source>
</evidence>
<accession>A0AAD9U0F6</accession>
<comment type="caution">
    <text evidence="2">The sequence shown here is derived from an EMBL/GenBank/DDBJ whole genome shotgun (WGS) entry which is preliminary data.</text>
</comment>
<dbReference type="Pfam" id="PF13456">
    <property type="entry name" value="RVT_3"/>
    <property type="match status" value="1"/>
</dbReference>
<protein>
    <recommendedName>
        <fullName evidence="1">RNase H type-1 domain-containing protein</fullName>
    </recommendedName>
</protein>
<dbReference type="Proteomes" id="UP001280121">
    <property type="component" value="Unassembled WGS sequence"/>
</dbReference>
<gene>
    <name evidence="2" type="ORF">Ddye_020819</name>
</gene>
<proteinExistence type="predicted"/>
<dbReference type="GO" id="GO:0004523">
    <property type="term" value="F:RNA-DNA hybrid ribonuclease activity"/>
    <property type="evidence" value="ECO:0007669"/>
    <property type="project" value="InterPro"/>
</dbReference>
<dbReference type="PANTHER" id="PTHR47074:SF21">
    <property type="entry name" value="RNASE H TYPE-1 DOMAIN-CONTAINING PROTEIN"/>
    <property type="match status" value="1"/>
</dbReference>
<evidence type="ECO:0000313" key="3">
    <source>
        <dbReference type="Proteomes" id="UP001280121"/>
    </source>
</evidence>
<organism evidence="2 3">
    <name type="scientific">Dipteronia dyeriana</name>
    <dbReference type="NCBI Taxonomy" id="168575"/>
    <lineage>
        <taxon>Eukaryota</taxon>
        <taxon>Viridiplantae</taxon>
        <taxon>Streptophyta</taxon>
        <taxon>Embryophyta</taxon>
        <taxon>Tracheophyta</taxon>
        <taxon>Spermatophyta</taxon>
        <taxon>Magnoliopsida</taxon>
        <taxon>eudicotyledons</taxon>
        <taxon>Gunneridae</taxon>
        <taxon>Pentapetalae</taxon>
        <taxon>rosids</taxon>
        <taxon>malvids</taxon>
        <taxon>Sapindales</taxon>
        <taxon>Sapindaceae</taxon>
        <taxon>Hippocastanoideae</taxon>
        <taxon>Acereae</taxon>
        <taxon>Dipteronia</taxon>
    </lineage>
</organism>
<reference evidence="2" key="1">
    <citation type="journal article" date="2023" name="Plant J.">
        <title>Genome sequences and population genomics provide insights into the demographic history, inbreeding, and mutation load of two 'living fossil' tree species of Dipteronia.</title>
        <authorList>
            <person name="Feng Y."/>
            <person name="Comes H.P."/>
            <person name="Chen J."/>
            <person name="Zhu S."/>
            <person name="Lu R."/>
            <person name="Zhang X."/>
            <person name="Li P."/>
            <person name="Qiu J."/>
            <person name="Olsen K.M."/>
            <person name="Qiu Y."/>
        </authorList>
    </citation>
    <scope>NUCLEOTIDE SEQUENCE</scope>
    <source>
        <strain evidence="2">KIB01</strain>
    </source>
</reference>
<dbReference type="EMBL" id="JANJYI010000006">
    <property type="protein sequence ID" value="KAK2645624.1"/>
    <property type="molecule type" value="Genomic_DNA"/>
</dbReference>
<sequence>MGIAVMIRFQWFLGRETLFRSTLRQMSNRVVCCVQLLPCKIRWRPPRPDVFKINTDDAAQDLGRGRVGMGIIIIHDCSGEVTVVVDMCQNAGYSAPVAEAVALLHGMECALDTWFAAGFGGSRCSRSCEPGEIWLQ</sequence>
<dbReference type="GO" id="GO:0003676">
    <property type="term" value="F:nucleic acid binding"/>
    <property type="evidence" value="ECO:0007669"/>
    <property type="project" value="InterPro"/>
</dbReference>
<feature type="domain" description="RNase H type-1" evidence="1">
    <location>
        <begin position="66"/>
        <end position="113"/>
    </location>
</feature>
<keyword evidence="3" id="KW-1185">Reference proteome</keyword>
<name>A0AAD9U0F6_9ROSI</name>